<proteinExistence type="predicted"/>
<dbReference type="EMBL" id="KN714678">
    <property type="protein sequence ID" value="KUI55184.1"/>
    <property type="molecule type" value="Genomic_DNA"/>
</dbReference>
<evidence type="ECO:0000313" key="2">
    <source>
        <dbReference type="Proteomes" id="UP000078576"/>
    </source>
</evidence>
<dbReference type="Proteomes" id="UP000078576">
    <property type="component" value="Unassembled WGS sequence"/>
</dbReference>
<dbReference type="OrthoDB" id="2893324at2759"/>
<evidence type="ECO:0000313" key="1">
    <source>
        <dbReference type="EMBL" id="KUI55184.1"/>
    </source>
</evidence>
<accession>A0A194UU93</accession>
<dbReference type="AlphaFoldDB" id="A0A194UU93"/>
<sequence>MSALIQVINPNDNDQTPWYPTTSVFLAGPTEFDWRTTFLATLRGPHSAGEPSFPNTTIYDPFQPKWDKTWKEDLSDQRFKTQVEWELEKQDKATIVAVFFDERSKAPVSLLELGLCARSGKAVVGCDRGYWKRGNVQAVCQRYGLPMANNLDGLVALVADKLKGMKA</sequence>
<keyword evidence="2" id="KW-1185">Reference proteome</keyword>
<dbReference type="InterPro" id="IPR039470">
    <property type="entry name" value="Nuc_deoxyri_tr2"/>
</dbReference>
<organism evidence="1 2">
    <name type="scientific">Cytospora mali</name>
    <name type="common">Apple Valsa canker fungus</name>
    <name type="synonym">Valsa mali</name>
    <dbReference type="NCBI Taxonomy" id="578113"/>
    <lineage>
        <taxon>Eukaryota</taxon>
        <taxon>Fungi</taxon>
        <taxon>Dikarya</taxon>
        <taxon>Ascomycota</taxon>
        <taxon>Pezizomycotina</taxon>
        <taxon>Sordariomycetes</taxon>
        <taxon>Sordariomycetidae</taxon>
        <taxon>Diaporthales</taxon>
        <taxon>Cytosporaceae</taxon>
        <taxon>Cytospora</taxon>
    </lineage>
</organism>
<reference evidence="2" key="1">
    <citation type="submission" date="2014-12" db="EMBL/GenBank/DDBJ databases">
        <title>Genome Sequence of Valsa Canker Pathogens Uncovers a Specific Adaption of Colonization on Woody Bark.</title>
        <authorList>
            <person name="Yin Z."/>
            <person name="Liu H."/>
            <person name="Gao X."/>
            <person name="Li Z."/>
            <person name="Song N."/>
            <person name="Ke X."/>
            <person name="Dai Q."/>
            <person name="Wu Y."/>
            <person name="Sun Y."/>
            <person name="Xu J.-R."/>
            <person name="Kang Z.K."/>
            <person name="Wang L."/>
            <person name="Huang L."/>
        </authorList>
    </citation>
    <scope>NUCLEOTIDE SEQUENCE [LARGE SCALE GENOMIC DNA]</scope>
    <source>
        <strain evidence="2">SXYL134</strain>
    </source>
</reference>
<dbReference type="Gene3D" id="3.40.50.450">
    <property type="match status" value="1"/>
</dbReference>
<dbReference type="Pfam" id="PF15891">
    <property type="entry name" value="Nuc_deoxyri_tr2"/>
    <property type="match status" value="1"/>
</dbReference>
<name>A0A194UU93_CYTMA</name>
<gene>
    <name evidence="1" type="ORF">VP1G_02561</name>
</gene>
<protein>
    <submittedName>
        <fullName evidence="1">Uncharacterized protein</fullName>
    </submittedName>
</protein>